<feature type="domain" description="CHAD" evidence="1">
    <location>
        <begin position="8"/>
        <end position="294"/>
    </location>
</feature>
<evidence type="ECO:0000313" key="3">
    <source>
        <dbReference type="Proteomes" id="UP000293719"/>
    </source>
</evidence>
<gene>
    <name evidence="2" type="ORF">E0E05_04205</name>
</gene>
<protein>
    <submittedName>
        <fullName evidence="2">CHAD domain-containing protein</fullName>
    </submittedName>
</protein>
<dbReference type="Proteomes" id="UP000293719">
    <property type="component" value="Chromosome"/>
</dbReference>
<evidence type="ECO:0000259" key="1">
    <source>
        <dbReference type="PROSITE" id="PS51708"/>
    </source>
</evidence>
<dbReference type="PROSITE" id="PS51708">
    <property type="entry name" value="CHAD"/>
    <property type="match status" value="1"/>
</dbReference>
<dbReference type="InterPro" id="IPR038186">
    <property type="entry name" value="CHAD_dom_sf"/>
</dbReference>
<dbReference type="EMBL" id="CP036532">
    <property type="protein sequence ID" value="QBK29870.1"/>
    <property type="molecule type" value="Genomic_DNA"/>
</dbReference>
<keyword evidence="3" id="KW-1185">Reference proteome</keyword>
<sequence>MTYHIELDAPLDRQVALIAADQAGKARHALLGGIADRDEAIHEARKRFKKLRGLYRLVRPCAGDFYDAENARLRDAARNLSVIRDAAALVETIDRLRDDPAHEGVVDDLDHVRARLVERRNAIAEQGGGLDDAMADAVAACEATMEAAGALDLKLDPDEAAACLADGMTKTYKRGRKALGKARKSGDPEQWHEARKRMKYHAMHCRLLRHAWPGSMRLRARQAKTIADLLGDDHDLAVLAALADDEPDQVGDKGPRASLSHAIGLTSERLRSEAVALAEPMLADKPKRLRAAVAALCRLAA</sequence>
<dbReference type="AlphaFoldDB" id="A0A4P6V0L7"/>
<organism evidence="2 3">
    <name type="scientific">Roseitalea porphyridii</name>
    <dbReference type="NCBI Taxonomy" id="1852022"/>
    <lineage>
        <taxon>Bacteria</taxon>
        <taxon>Pseudomonadati</taxon>
        <taxon>Pseudomonadota</taxon>
        <taxon>Alphaproteobacteria</taxon>
        <taxon>Hyphomicrobiales</taxon>
        <taxon>Ahrensiaceae</taxon>
        <taxon>Roseitalea</taxon>
    </lineage>
</organism>
<dbReference type="InterPro" id="IPR007899">
    <property type="entry name" value="CHAD_dom"/>
</dbReference>
<dbReference type="Gene3D" id="1.40.20.10">
    <property type="entry name" value="CHAD domain"/>
    <property type="match status" value="1"/>
</dbReference>
<name>A0A4P6V0L7_9HYPH</name>
<evidence type="ECO:0000313" key="2">
    <source>
        <dbReference type="EMBL" id="QBK29870.1"/>
    </source>
</evidence>
<dbReference type="GeneID" id="90766489"/>
<reference evidence="2 3" key="1">
    <citation type="journal article" date="2017" name="Int. J. Syst. Evol. Microbiol.">
        <title>Roseitalea porphyridii gen. nov., sp. nov., isolated from a red alga, and reclassification of Hoeflea suaedae Chung et al. 2013 as Pseudohoeflea suaedae gen. nov., comb. nov.</title>
        <authorList>
            <person name="Hyeon J.W."/>
            <person name="Jeong S.E."/>
            <person name="Baek K."/>
            <person name="Jeon C.O."/>
        </authorList>
    </citation>
    <scope>NUCLEOTIDE SEQUENCE [LARGE SCALE GENOMIC DNA]</scope>
    <source>
        <strain evidence="2 3">MA7-20</strain>
    </source>
</reference>
<dbReference type="KEGG" id="rpod:E0E05_04205"/>
<dbReference type="OrthoDB" id="9810907at2"/>
<proteinExistence type="predicted"/>
<dbReference type="PANTHER" id="PTHR39339:SF1">
    <property type="entry name" value="CHAD DOMAIN-CONTAINING PROTEIN"/>
    <property type="match status" value="1"/>
</dbReference>
<dbReference type="SMART" id="SM00880">
    <property type="entry name" value="CHAD"/>
    <property type="match status" value="1"/>
</dbReference>
<dbReference type="RefSeq" id="WP_131615581.1">
    <property type="nucleotide sequence ID" value="NZ_CP036532.1"/>
</dbReference>
<dbReference type="Pfam" id="PF05235">
    <property type="entry name" value="CHAD"/>
    <property type="match status" value="1"/>
</dbReference>
<dbReference type="PANTHER" id="PTHR39339">
    <property type="entry name" value="SLR1444 PROTEIN"/>
    <property type="match status" value="1"/>
</dbReference>
<accession>A0A4P6V0L7</accession>